<evidence type="ECO:0000256" key="7">
    <source>
        <dbReference type="SAM" id="MobiDB-lite"/>
    </source>
</evidence>
<feature type="transmembrane region" description="Helical" evidence="8">
    <location>
        <begin position="301"/>
        <end position="320"/>
    </location>
</feature>
<evidence type="ECO:0000313" key="11">
    <source>
        <dbReference type="EMBL" id="KAF0737037.1"/>
    </source>
</evidence>
<evidence type="ECO:0000256" key="6">
    <source>
        <dbReference type="ARBA" id="ARBA00023180"/>
    </source>
</evidence>
<feature type="transmembrane region" description="Helical" evidence="8">
    <location>
        <begin position="1520"/>
        <end position="1539"/>
    </location>
</feature>
<dbReference type="VEuPathDB" id="FungiDB:AeMF1_001890"/>
<dbReference type="PANTHER" id="PTHR12308:SF73">
    <property type="entry name" value="ANOCTAMIN"/>
    <property type="match status" value="1"/>
</dbReference>
<feature type="compositionally biased region" description="Basic and acidic residues" evidence="7">
    <location>
        <begin position="1"/>
        <end position="11"/>
    </location>
</feature>
<keyword evidence="4 8" id="KW-1133">Transmembrane helix</keyword>
<keyword evidence="2" id="KW-1003">Cell membrane</keyword>
<feature type="transmembrane region" description="Helical" evidence="8">
    <location>
        <begin position="1356"/>
        <end position="1378"/>
    </location>
</feature>
<evidence type="ECO:0000256" key="5">
    <source>
        <dbReference type="ARBA" id="ARBA00023136"/>
    </source>
</evidence>
<keyword evidence="5 8" id="KW-0472">Membrane</keyword>
<comment type="subcellular location">
    <subcellularLocation>
        <location evidence="1">Cell membrane</location>
        <topology evidence="1">Multi-pass membrane protein</topology>
    </subcellularLocation>
</comment>
<feature type="compositionally biased region" description="Low complexity" evidence="7">
    <location>
        <begin position="20"/>
        <end position="29"/>
    </location>
</feature>
<dbReference type="GO" id="GO:0005886">
    <property type="term" value="C:plasma membrane"/>
    <property type="evidence" value="ECO:0007669"/>
    <property type="project" value="UniProtKB-SubCell"/>
</dbReference>
<evidence type="ECO:0000259" key="9">
    <source>
        <dbReference type="Pfam" id="PF04547"/>
    </source>
</evidence>
<feature type="domain" description="Anoctamin dimerisation" evidence="10">
    <location>
        <begin position="50"/>
        <end position="227"/>
    </location>
</feature>
<evidence type="ECO:0000256" key="8">
    <source>
        <dbReference type="SAM" id="Phobius"/>
    </source>
</evidence>
<evidence type="ECO:0000256" key="3">
    <source>
        <dbReference type="ARBA" id="ARBA00022692"/>
    </source>
</evidence>
<feature type="transmembrane region" description="Helical" evidence="8">
    <location>
        <begin position="367"/>
        <end position="388"/>
    </location>
</feature>
<dbReference type="EMBL" id="VJMJ01000085">
    <property type="protein sequence ID" value="KAF0737037.1"/>
    <property type="molecule type" value="Genomic_DNA"/>
</dbReference>
<feature type="transmembrane region" description="Helical" evidence="8">
    <location>
        <begin position="1205"/>
        <end position="1225"/>
    </location>
</feature>
<feature type="transmembrane region" description="Helical" evidence="8">
    <location>
        <begin position="1279"/>
        <end position="1307"/>
    </location>
</feature>
<accession>A0A6G0XAC4</accession>
<proteinExistence type="predicted"/>
<gene>
    <name evidence="11" type="ORF">Ae201684_006847</name>
</gene>
<dbReference type="GO" id="GO:0005254">
    <property type="term" value="F:chloride channel activity"/>
    <property type="evidence" value="ECO:0007669"/>
    <property type="project" value="TreeGrafter"/>
</dbReference>
<dbReference type="InterPro" id="IPR007632">
    <property type="entry name" value="Anoctamin"/>
</dbReference>
<evidence type="ECO:0000259" key="10">
    <source>
        <dbReference type="Pfam" id="PF16178"/>
    </source>
</evidence>
<feature type="transmembrane region" description="Helical" evidence="8">
    <location>
        <begin position="533"/>
        <end position="556"/>
    </location>
</feature>
<evidence type="ECO:0000313" key="12">
    <source>
        <dbReference type="Proteomes" id="UP000481153"/>
    </source>
</evidence>
<feature type="transmembrane region" description="Helical" evidence="8">
    <location>
        <begin position="1438"/>
        <end position="1461"/>
    </location>
</feature>
<protein>
    <submittedName>
        <fullName evidence="11">Uncharacterized protein</fullName>
    </submittedName>
</protein>
<feature type="domain" description="Anoctamin transmembrane" evidence="9">
    <location>
        <begin position="1161"/>
        <end position="1376"/>
    </location>
</feature>
<feature type="transmembrane region" description="Helical" evidence="8">
    <location>
        <begin position="257"/>
        <end position="281"/>
    </location>
</feature>
<evidence type="ECO:0000256" key="1">
    <source>
        <dbReference type="ARBA" id="ARBA00004651"/>
    </source>
</evidence>
<dbReference type="GO" id="GO:0046983">
    <property type="term" value="F:protein dimerization activity"/>
    <property type="evidence" value="ECO:0007669"/>
    <property type="project" value="InterPro"/>
</dbReference>
<keyword evidence="3 8" id="KW-0812">Transmembrane</keyword>
<feature type="transmembrane region" description="Helical" evidence="8">
    <location>
        <begin position="1313"/>
        <end position="1335"/>
    </location>
</feature>
<dbReference type="InterPro" id="IPR049452">
    <property type="entry name" value="Anoctamin_TM"/>
</dbReference>
<dbReference type="Proteomes" id="UP000481153">
    <property type="component" value="Unassembled WGS sequence"/>
</dbReference>
<feature type="domain" description="Anoctamin transmembrane" evidence="9">
    <location>
        <begin position="249"/>
        <end position="674"/>
    </location>
</feature>
<keyword evidence="6" id="KW-0325">Glycoprotein</keyword>
<dbReference type="Pfam" id="PF16178">
    <property type="entry name" value="Anoct_dimer"/>
    <property type="match status" value="1"/>
</dbReference>
<feature type="region of interest" description="Disordered" evidence="7">
    <location>
        <begin position="1"/>
        <end position="29"/>
    </location>
</feature>
<comment type="caution">
    <text evidence="11">The sequence shown here is derived from an EMBL/GenBank/DDBJ whole genome shotgun (WGS) entry which is preliminary data.</text>
</comment>
<keyword evidence="12" id="KW-1185">Reference proteome</keyword>
<dbReference type="InterPro" id="IPR032394">
    <property type="entry name" value="Anoct_dimer"/>
</dbReference>
<feature type="transmembrane region" description="Helical" evidence="8">
    <location>
        <begin position="440"/>
        <end position="465"/>
    </location>
</feature>
<name>A0A6G0XAC4_9STRA</name>
<feature type="transmembrane region" description="Helical" evidence="8">
    <location>
        <begin position="1489"/>
        <end position="1514"/>
    </location>
</feature>
<feature type="domain" description="Anoctamin transmembrane" evidence="9">
    <location>
        <begin position="1422"/>
        <end position="1561"/>
    </location>
</feature>
<feature type="transmembrane region" description="Helical" evidence="8">
    <location>
        <begin position="580"/>
        <end position="605"/>
    </location>
</feature>
<feature type="transmembrane region" description="Helical" evidence="8">
    <location>
        <begin position="400"/>
        <end position="420"/>
    </location>
</feature>
<organism evidence="11 12">
    <name type="scientific">Aphanomyces euteiches</name>
    <dbReference type="NCBI Taxonomy" id="100861"/>
    <lineage>
        <taxon>Eukaryota</taxon>
        <taxon>Sar</taxon>
        <taxon>Stramenopiles</taxon>
        <taxon>Oomycota</taxon>
        <taxon>Saprolegniomycetes</taxon>
        <taxon>Saprolegniales</taxon>
        <taxon>Verrucalvaceae</taxon>
        <taxon>Aphanomyces</taxon>
    </lineage>
</organism>
<sequence>MKDSRREEREPLVINQSTHPSDGYGSSPPVVSSVDSLAVKIADSTTSQHFDYVLVLPHTPPASTSMSKQDIIHRLLLAGLITEEIASASAIFVKIRADIPRLQKEAARVKLPVLVDEAKLEEVAKSGLQAFHIDPFEVENPPRHWIDTFKRPIYAPYQFIYMPYAKEMDQSLYASHQGTFFSTIHRMQLIESILTNVNGGGAGLDLEHLISDGVLIACFPLHNAPQKDALSAKWMAWCYAPWQQPLPDIRNYFGPKVALYFAFLGHYTTYALWAALVGLVFTAMQLAPTKEVSWYIAPSHLTYALPVFGVATMFWASFFLKHWKRRNAVLAMEWGMSDFDKESNDVKLFHNRPNTWTQWFFRIYGSWLVVLILLGGIIGVVAAVARGYEEFTSTLLHDANVLAIVIVGQIFAVTMLFETLCIRLTDFENHPTETSYENSFVAKLVIVELVNHFAALSYLCFFVAIEPDVFTWLVYRVYGAYIVLDHAQKIIFRPSTKISAIGDADGDMEKQFALHEYGWKQGMLDHLKITLHFAYVTFFAVLCPLNPFLSFVHYSLELRLNGRKMLQFCRRPRPRGAENLGAWYIVLHWILNFAICSNAFLMVVIHPDQTLKKIPQVTQSIADLNSTTPIPTVITVTSHQIVLSLILCMVVCRVLISIGYQDTPSRIRLQLQRQAYYVAKLYYKAFGWPAHAELSKEKSDATFEYCLAFPNPEGLDSSLDKTAMASTLEILKKANVQYKVYPSEVKSSPYLASYIFCEVRATEAQLQAEAARIQLPMLLDEIMLKEKAHEGIFRALHEGMVDIVDRLRIEATRVNLLLLLENMLTQPAVLNNEHGASNMADKVERLLATIESREPRHRVSLDRVLSELKDFIDVDFEGEQFRSLDMPQTILNRIETFLRTGEASGKKPGALDRASIKSLDRLIEQTFASLHEEALNSLYIAQTEWKFGLEKVLWVMEEVLKQSDVSALELVSPDSSLKWLNIQEYLSNFDSETLYPKLSHLLVECMSLLEVQGSTPYKAFQEFRAKHPQSIVLDMVAALETSIIANPDIEIHPFYLGNPDPQYNLLAKRFKYAPYLYLHMPYHRQLGKWQEVYATPSPHSSFTPVQRVKLIESLLQRHIDLDSLVAKHVVAAVYPLHDSAEHESLKKEWVSWTLAQPLGRVNSYLGENVAMYFAHLGHATKWLTLATAVGVVFSVWQTVYGFGSLQLVCVPAFGVFMILWATLWLKYWTRTQTILQFKWGLNVSETKRPSHVRAEYIGDFVRNPITGQKVKYFKRNARLVRWVLGWLIFASFVAIALGGQALIFYIALKHTTIEYISLGTAFAQGVWILFMKLVFNRFSIWLIDFENHRTDASYETAFVLKAGLFHAVNSYASLLFLLEDPLLRNRNSLYVIYGVELVASHVTSVLHLFLQSKGSTTEAQFYQQDYNWAHSMERHLDVVIHFGYMIGGVVVCPLAPVLAFLDHVLAMRLQAAQLLGSSRRPRPRKVTGSWYITMMHVVLVSSIITNSYLVVFVVKTFGPASVFSTFDGFCGVLLSLVALRQFFNMIINDVPTRIDSQTQRQQFVVESILRDQSIATASMAAVVSSGPQLRPTSVSLQSDFSVISEDDDFEQAQEVEEEGFV</sequence>
<dbReference type="Pfam" id="PF04547">
    <property type="entry name" value="Anoctamin"/>
    <property type="match status" value="3"/>
</dbReference>
<evidence type="ECO:0000256" key="2">
    <source>
        <dbReference type="ARBA" id="ARBA00022475"/>
    </source>
</evidence>
<reference evidence="11 12" key="1">
    <citation type="submission" date="2019-07" db="EMBL/GenBank/DDBJ databases">
        <title>Genomics analysis of Aphanomyces spp. identifies a new class of oomycete effector associated with host adaptation.</title>
        <authorList>
            <person name="Gaulin E."/>
        </authorList>
    </citation>
    <scope>NUCLEOTIDE SEQUENCE [LARGE SCALE GENOMIC DNA]</scope>
    <source>
        <strain evidence="11 12">ATCC 201684</strain>
    </source>
</reference>
<evidence type="ECO:0000256" key="4">
    <source>
        <dbReference type="ARBA" id="ARBA00022989"/>
    </source>
</evidence>
<dbReference type="PANTHER" id="PTHR12308">
    <property type="entry name" value="ANOCTAMIN"/>
    <property type="match status" value="1"/>
</dbReference>